<dbReference type="PANTHER" id="PTHR35566:SF1">
    <property type="entry name" value="TYPE VI SECRETION SYSTEM BASEPLATE COMPONENT TSSK1"/>
    <property type="match status" value="1"/>
</dbReference>
<gene>
    <name evidence="1" type="primary">tssK</name>
    <name evidence="1" type="ORF">ID854_19640</name>
</gene>
<reference evidence="1" key="2">
    <citation type="journal article" date="2024" name="Toxins">
        <title>Genome Sequence Analysis of Native Xenorhabdus Strains Isolated from Entomopathogenic Nematodes in Argentina.</title>
        <authorList>
            <person name="Palma L."/>
            <person name="Frizzo L."/>
            <person name="Kaiser S."/>
            <person name="Berry C."/>
            <person name="Caballero P."/>
            <person name="Bode H.B."/>
            <person name="Del Valle E.E."/>
        </authorList>
    </citation>
    <scope>NUCLEOTIDE SEQUENCE</scope>
    <source>
        <strain evidence="1">M</strain>
    </source>
</reference>
<dbReference type="GeneID" id="97123812"/>
<dbReference type="RefSeq" id="WP_038233737.1">
    <property type="nucleotide sequence ID" value="NZ_CAWNPE010000001.1"/>
</dbReference>
<organism evidence="1">
    <name type="scientific">Xenorhabdus szentirmaii</name>
    <dbReference type="NCBI Taxonomy" id="290112"/>
    <lineage>
        <taxon>Bacteria</taxon>
        <taxon>Pseudomonadati</taxon>
        <taxon>Pseudomonadota</taxon>
        <taxon>Gammaproteobacteria</taxon>
        <taxon>Enterobacterales</taxon>
        <taxon>Morganellaceae</taxon>
        <taxon>Xenorhabdus</taxon>
    </lineage>
</organism>
<name>A0AAW3Z2I1_9GAMM</name>
<reference evidence="1" key="1">
    <citation type="submission" date="2020-09" db="EMBL/GenBank/DDBJ databases">
        <authorList>
            <person name="Palma L."/>
            <person name="Caballero P."/>
            <person name="Berry C."/>
            <person name="Del Valle E."/>
        </authorList>
    </citation>
    <scope>NUCLEOTIDE SEQUENCE</scope>
    <source>
        <strain evidence="1">M</strain>
    </source>
</reference>
<dbReference type="PANTHER" id="PTHR35566">
    <property type="entry name" value="BLR3599 PROTEIN"/>
    <property type="match status" value="1"/>
</dbReference>
<proteinExistence type="predicted"/>
<dbReference type="Pfam" id="PF05936">
    <property type="entry name" value="T6SS_VasE"/>
    <property type="match status" value="1"/>
</dbReference>
<sequence>MNRSEKVIWTEGMFLRPHHFQQAENYLEAYVRDWGIAQSPYHWGFLTLELDQELLNQGKIKLSSASGIFPDGTPFSFDAACTPTPLQLTESQSNTNVVLALPTFQRGKEDVIFSEKQDSLARFVSFEAEVNDFNAMSVGNAAVQFGKMRLRLMLESDLTPEWTALSIAHIVNKTSDNKLHLDPLFIPPVLNCRASSQIVSFITDIQGLLEQRRQQISQRLLQLGRYNDSEIMDFLLLSLLNRHSGQVNHIRNLSLLHPERLFSDWLQFATELATFSPNRMPEDRLPIYGHDNLTLCFTQLMFLLRHGLSIILEEHAIQLPLTEYSHGLNIATLPDANMIHMFSFILAIHADVANDALMNNFPAQMKISPVDRIRELVQLQLPGISLRAMPSVPRQIPWHSGYVYFELEKEGELWKQMEKSGGFALHLAGEFPGLKIEFWAVRNQEKSKGT</sequence>
<dbReference type="AlphaFoldDB" id="A0AAW3Z2I1"/>
<dbReference type="NCBIfam" id="TIGR03353">
    <property type="entry name" value="VI_chp_4"/>
    <property type="match status" value="1"/>
</dbReference>
<evidence type="ECO:0000313" key="1">
    <source>
        <dbReference type="EMBL" id="MBD2802588.1"/>
    </source>
</evidence>
<comment type="caution">
    <text evidence="1">The sequence shown here is derived from an EMBL/GenBank/DDBJ whole genome shotgun (WGS) entry which is preliminary data.</text>
</comment>
<dbReference type="Proteomes" id="UP001193920">
    <property type="component" value="Unassembled WGS sequence"/>
</dbReference>
<accession>A0AAW3Z2I1</accession>
<protein>
    <submittedName>
        <fullName evidence="1">Type VI secretion system baseplate subunit TssK</fullName>
    </submittedName>
</protein>
<dbReference type="EMBL" id="JACXBF010000527">
    <property type="protein sequence ID" value="MBD2802588.1"/>
    <property type="molecule type" value="Genomic_DNA"/>
</dbReference>
<dbReference type="InterPro" id="IPR010263">
    <property type="entry name" value="T6SS_TssK"/>
</dbReference>